<dbReference type="eggNOG" id="COG5621">
    <property type="taxonomic scope" value="Bacteria"/>
</dbReference>
<accession>D3RP87</accession>
<dbReference type="HOGENOM" id="CLU_056173_0_0_6"/>
<evidence type="ECO:0000313" key="2">
    <source>
        <dbReference type="EMBL" id="ADC63477.1"/>
    </source>
</evidence>
<reference evidence="2 3" key="1">
    <citation type="journal article" date="2011" name="Stand. Genomic Sci.">
        <title>Complete genome sequence of Allochromatium vinosum DSM 180(T).</title>
        <authorList>
            <person name="Weissgerber T."/>
            <person name="Zigann R."/>
            <person name="Bruce D."/>
            <person name="Chang Y.J."/>
            <person name="Detter J.C."/>
            <person name="Han C."/>
            <person name="Hauser L."/>
            <person name="Jeffries C.D."/>
            <person name="Land M."/>
            <person name="Munk A.C."/>
            <person name="Tapia R."/>
            <person name="Dahl C."/>
        </authorList>
    </citation>
    <scope>NUCLEOTIDE SEQUENCE [LARGE SCALE GENOMIC DNA]</scope>
    <source>
        <strain evidence="3">ATCC 17899 / DSM 180 / NBRC 103801 / NCIMB 10441 / D</strain>
    </source>
</reference>
<feature type="region of interest" description="Disordered" evidence="1">
    <location>
        <begin position="1"/>
        <end position="31"/>
    </location>
</feature>
<dbReference type="SUPFAM" id="SSF159245">
    <property type="entry name" value="AttH-like"/>
    <property type="match status" value="1"/>
</dbReference>
<keyword evidence="3" id="KW-1185">Reference proteome</keyword>
<dbReference type="AlphaFoldDB" id="D3RP87"/>
<protein>
    <submittedName>
        <fullName evidence="2">Hydroxyneurosporene synthase</fullName>
    </submittedName>
</protein>
<sequence>MRATGILTPGALWPEGPTRPRTDGDDHARGVRTALSGHGRRALWSGDPRLEGVVLASSLAHQDSGTLSGGREHASGRGHSHGGDVGPTGGGSATRGPAFDLTVDNDGYVWWYVDALSDDEQYGLTLIAMLGSVFSPYYAWSRQRGNADPLDHCALNVALYGRRGKRWAMTERGRAALQRDRTNLVIGPSHVHWEGDALVIDIDEISAPIPSRLRGRVRVHPSGINGRDFALDAAGRHRWWPIAPLARVEVDFTNPGLSWKGTGYLDSNRGSEPVERAFQGWDWSRAELKHGAAILYDTRARDDQGAHLALRFDANAEVDEFALPPRAPLPTTSVWRIERGIQCEAGDEPRVVTTLEDTPFYARSVVETRLLGQRATSVHESLCLDRFSTQWVKVLLPFRMPRVKR</sequence>
<proteinExistence type="predicted"/>
<evidence type="ECO:0000256" key="1">
    <source>
        <dbReference type="SAM" id="MobiDB-lite"/>
    </source>
</evidence>
<dbReference type="EMBL" id="CP001896">
    <property type="protein sequence ID" value="ADC63477.1"/>
    <property type="molecule type" value="Genomic_DNA"/>
</dbReference>
<dbReference type="CDD" id="cd21471">
    <property type="entry name" value="CrtC-like"/>
    <property type="match status" value="1"/>
</dbReference>
<organism evidence="2 3">
    <name type="scientific">Allochromatium vinosum (strain ATCC 17899 / DSM 180 / NBRC 103801 / NCIMB 10441 / D)</name>
    <name type="common">Chromatium vinosum</name>
    <dbReference type="NCBI Taxonomy" id="572477"/>
    <lineage>
        <taxon>Bacteria</taxon>
        <taxon>Pseudomonadati</taxon>
        <taxon>Pseudomonadota</taxon>
        <taxon>Gammaproteobacteria</taxon>
        <taxon>Chromatiales</taxon>
        <taxon>Chromatiaceae</taxon>
        <taxon>Allochromatium</taxon>
    </lineage>
</organism>
<gene>
    <name evidence="2" type="ordered locus">Alvin_2567</name>
</gene>
<dbReference type="Proteomes" id="UP000001441">
    <property type="component" value="Chromosome"/>
</dbReference>
<feature type="region of interest" description="Disordered" evidence="1">
    <location>
        <begin position="61"/>
        <end position="97"/>
    </location>
</feature>
<evidence type="ECO:0000313" key="3">
    <source>
        <dbReference type="Proteomes" id="UP000001441"/>
    </source>
</evidence>
<dbReference type="KEGG" id="alv:Alvin_2567"/>
<dbReference type="STRING" id="572477.Alvin_2567"/>
<name>D3RP87_ALLVD</name>
<feature type="compositionally biased region" description="Gly residues" evidence="1">
    <location>
        <begin position="83"/>
        <end position="93"/>
    </location>
</feature>
<feature type="compositionally biased region" description="Basic and acidic residues" evidence="1">
    <location>
        <begin position="18"/>
        <end position="29"/>
    </location>
</feature>